<organism evidence="3 4">
    <name type="scientific">Didymella heteroderae</name>
    <dbReference type="NCBI Taxonomy" id="1769908"/>
    <lineage>
        <taxon>Eukaryota</taxon>
        <taxon>Fungi</taxon>
        <taxon>Dikarya</taxon>
        <taxon>Ascomycota</taxon>
        <taxon>Pezizomycotina</taxon>
        <taxon>Dothideomycetes</taxon>
        <taxon>Pleosporomycetidae</taxon>
        <taxon>Pleosporales</taxon>
        <taxon>Pleosporineae</taxon>
        <taxon>Didymellaceae</taxon>
        <taxon>Didymella</taxon>
    </lineage>
</organism>
<dbReference type="Proteomes" id="UP000758155">
    <property type="component" value="Unassembled WGS sequence"/>
</dbReference>
<feature type="region of interest" description="Disordered" evidence="2">
    <location>
        <begin position="25"/>
        <end position="47"/>
    </location>
</feature>
<dbReference type="PANTHER" id="PTHR46830">
    <property type="entry name" value="TRANSFERASE, PUTATIVE-RELATED"/>
    <property type="match status" value="1"/>
</dbReference>
<dbReference type="Gene3D" id="3.90.550.20">
    <property type="match status" value="1"/>
</dbReference>
<proteinExistence type="inferred from homology"/>
<dbReference type="AlphaFoldDB" id="A0A9P5BTZ7"/>
<dbReference type="Pfam" id="PF04488">
    <property type="entry name" value="Gly_transf_sug"/>
    <property type="match status" value="1"/>
</dbReference>
<evidence type="ECO:0008006" key="5">
    <source>
        <dbReference type="Google" id="ProtNLM"/>
    </source>
</evidence>
<evidence type="ECO:0000256" key="1">
    <source>
        <dbReference type="ARBA" id="ARBA00009003"/>
    </source>
</evidence>
<comment type="caution">
    <text evidence="3">The sequence shown here is derived from an EMBL/GenBank/DDBJ whole genome shotgun (WGS) entry which is preliminary data.</text>
</comment>
<dbReference type="InterPro" id="IPR007577">
    <property type="entry name" value="GlycoTrfase_DXD_sugar-bd_CS"/>
</dbReference>
<accession>A0A9P5BTZ7</accession>
<evidence type="ECO:0000256" key="2">
    <source>
        <dbReference type="SAM" id="MobiDB-lite"/>
    </source>
</evidence>
<gene>
    <name evidence="3" type="ORF">E8E12_000062</name>
</gene>
<comment type="similarity">
    <text evidence="1">Belongs to the glycosyltransferase 32 family.</text>
</comment>
<keyword evidence="4" id="KW-1185">Reference proteome</keyword>
<reference evidence="3" key="1">
    <citation type="submission" date="2019-04" db="EMBL/GenBank/DDBJ databases">
        <title>Sequencing of skin fungus with MAO and IRED activity.</title>
        <authorList>
            <person name="Marsaioli A.J."/>
            <person name="Bonatto J.M.C."/>
            <person name="Reis Junior O."/>
        </authorList>
    </citation>
    <scope>NUCLEOTIDE SEQUENCE</scope>
    <source>
        <strain evidence="3">28M1</strain>
    </source>
</reference>
<name>A0A9P5BTZ7_9PLEO</name>
<evidence type="ECO:0000313" key="4">
    <source>
        <dbReference type="Proteomes" id="UP000758155"/>
    </source>
</evidence>
<protein>
    <recommendedName>
        <fullName evidence="5">Transferase</fullName>
    </recommendedName>
</protein>
<dbReference type="OrthoDB" id="409543at2759"/>
<dbReference type="EMBL" id="SWKV01000377">
    <property type="protein sequence ID" value="KAF3027579.1"/>
    <property type="molecule type" value="Genomic_DNA"/>
</dbReference>
<dbReference type="SUPFAM" id="SSF53448">
    <property type="entry name" value="Nucleotide-diphospho-sugar transferases"/>
    <property type="match status" value="1"/>
</dbReference>
<dbReference type="InterPro" id="IPR029044">
    <property type="entry name" value="Nucleotide-diphossugar_trans"/>
</dbReference>
<sequence length="644" mass="70003">MTNEQKRLQNKLNQRKYRHKKLLGYVPKSGGRRGRPREPGTYRNQPCGVSTELEQHRHSASAGTDCELRVDAAAAVAHSAPVTATSLEACAPSLRAPDERSVDAAKAQPAEHAYVDYHETRLQSAGSSVDTGPSSTMVESAYPAFAAGLPFDCTASHARADESVHEPAPATAAPLLDFAACPALEPRPEMQQGCDPFLPSVVSAECSVSSLPMPQHSSSGSSAASCLSALPHLLNLPAVPIRIPVCSPARRLTMWDRLCSYCSLLKGRATAHNYVALSHLPVARSRASLSIATAACLAVTLIMLARAVRPAETVGQHGVPKAADGSDDGPIPSIVHYVYIKENASSMLQFPFASFLAVFAAVVHLKPTRIYIHTDFNDTEIRDAGARGDRWTRAMVAHSFFKDLVWKQVEVPTYAGQNDEERISAVQHKSDFVRWEAIAPVGGIYLDWDVVPLRPLTPLLNAGFAFVGGRQYGGAAEDGSVNGTINNGAFMTKPNSAMARIVVREQYMQFTNAKWASNLHSVTSIAEHLVAIPTEALILDRTAFAPTHWFKNSADLLFLPNAGPSSPEAVSVNTTDPMELYANDVRNRRRRAGWEMDFSSTYLLHAFSMSQYLDYVNPSIILSRTSNFGIATYDVVKKMQVLGY</sequence>
<feature type="non-terminal residue" evidence="3">
    <location>
        <position position="1"/>
    </location>
</feature>
<evidence type="ECO:0000313" key="3">
    <source>
        <dbReference type="EMBL" id="KAF3027579.1"/>
    </source>
</evidence>
<dbReference type="PANTHER" id="PTHR46830:SF2">
    <property type="entry name" value="ALPHA-1,4-N-ACETYLGLUCOSAMINYLTRANSFERASE"/>
    <property type="match status" value="1"/>
</dbReference>
<dbReference type="GO" id="GO:1901135">
    <property type="term" value="P:carbohydrate derivative metabolic process"/>
    <property type="evidence" value="ECO:0007669"/>
    <property type="project" value="UniProtKB-ARBA"/>
</dbReference>